<dbReference type="PANTHER" id="PTHR22916:SF3">
    <property type="entry name" value="UDP-GLCNAC:BETAGAL BETA-1,3-N-ACETYLGLUCOSAMINYLTRANSFERASE-LIKE PROTEIN 1"/>
    <property type="match status" value="1"/>
</dbReference>
<accession>A0A414I2X4</accession>
<dbReference type="Pfam" id="PF00535">
    <property type="entry name" value="Glycos_transf_2"/>
    <property type="match status" value="1"/>
</dbReference>
<evidence type="ECO:0000313" key="4">
    <source>
        <dbReference type="EMBL" id="RHL43809.1"/>
    </source>
</evidence>
<evidence type="ECO:0000313" key="6">
    <source>
        <dbReference type="Proteomes" id="UP000284644"/>
    </source>
</evidence>
<dbReference type="Gene3D" id="3.90.550.10">
    <property type="entry name" value="Spore Coat Polysaccharide Biosynthesis Protein SpsA, Chain A"/>
    <property type="match status" value="1"/>
</dbReference>
<dbReference type="EMBL" id="QROS01000015">
    <property type="protein sequence ID" value="RHL43809.1"/>
    <property type="molecule type" value="Genomic_DNA"/>
</dbReference>
<evidence type="ECO:0000313" key="2">
    <source>
        <dbReference type="EMBL" id="RHE08403.1"/>
    </source>
</evidence>
<comment type="caution">
    <text evidence="2">The sequence shown here is derived from an EMBL/GenBank/DDBJ whole genome shotgun (WGS) entry which is preliminary data.</text>
</comment>
<sequence>MNRVSIVVPVYNSSRFLDECIYSIRTQTYKNIEIIVIDDGSTDESVEIIRKHALEDERIKCYSQKNRGVAVARNKGIQLSTSELLMFVDSDDTLFPNSVEILAQHSDCDFIMGGYEILNMENGEIQVNSCPKFWGKADKFFMNISMYLTPPFLLSPCFKLFKKSIIKSYNILFPERMNYGEDAEFVLSYCEHIKTVCCENRSCYSYRKYGTDSLSSKFRVDKLAINNRINDHIISDILLYGNNNINEIECRYVQNYVEYAKELFTVDMKYKEKRRIFFKVGLQENMLERAKQFGRLSVAQKLIIGSLRTRLFFPVYLIFLLKGKNEKVKV</sequence>
<dbReference type="SUPFAM" id="SSF53448">
    <property type="entry name" value="Nucleotide-diphospho-sugar transferases"/>
    <property type="match status" value="1"/>
</dbReference>
<dbReference type="GO" id="GO:0016758">
    <property type="term" value="F:hexosyltransferase activity"/>
    <property type="evidence" value="ECO:0007669"/>
    <property type="project" value="UniProtKB-ARBA"/>
</dbReference>
<dbReference type="Proteomes" id="UP000284644">
    <property type="component" value="Unassembled WGS sequence"/>
</dbReference>
<evidence type="ECO:0000313" key="3">
    <source>
        <dbReference type="EMBL" id="RHE69835.1"/>
    </source>
</evidence>
<dbReference type="RefSeq" id="WP_118045989.1">
    <property type="nucleotide sequence ID" value="NZ_JAAISX010000016.1"/>
</dbReference>
<dbReference type="AlphaFoldDB" id="A0A414I2X4"/>
<evidence type="ECO:0000313" key="5">
    <source>
        <dbReference type="Proteomes" id="UP000283928"/>
    </source>
</evidence>
<keyword evidence="2" id="KW-0808">Transferase</keyword>
<dbReference type="InterPro" id="IPR029044">
    <property type="entry name" value="Nucleotide-diphossugar_trans"/>
</dbReference>
<dbReference type="PANTHER" id="PTHR22916">
    <property type="entry name" value="GLYCOSYLTRANSFERASE"/>
    <property type="match status" value="1"/>
</dbReference>
<name>A0A414I2X4_9FIRM</name>
<evidence type="ECO:0000259" key="1">
    <source>
        <dbReference type="Pfam" id="PF00535"/>
    </source>
</evidence>
<feature type="domain" description="Glycosyltransferase 2-like" evidence="1">
    <location>
        <begin position="5"/>
        <end position="167"/>
    </location>
</feature>
<evidence type="ECO:0000313" key="7">
    <source>
        <dbReference type="Proteomes" id="UP000285897"/>
    </source>
</evidence>
<dbReference type="EMBL" id="QSKO01000036">
    <property type="protein sequence ID" value="RHE69835.1"/>
    <property type="molecule type" value="Genomic_DNA"/>
</dbReference>
<protein>
    <submittedName>
        <fullName evidence="2">Glycosyltransferase</fullName>
    </submittedName>
</protein>
<dbReference type="EMBL" id="QSJW01000017">
    <property type="protein sequence ID" value="RHE08403.1"/>
    <property type="molecule type" value="Genomic_DNA"/>
</dbReference>
<proteinExistence type="predicted"/>
<dbReference type="Proteomes" id="UP000285897">
    <property type="component" value="Unassembled WGS sequence"/>
</dbReference>
<gene>
    <name evidence="4" type="ORF">DW021_15095</name>
    <name evidence="3" type="ORF">DW723_16010</name>
    <name evidence="2" type="ORF">DW767_18250</name>
</gene>
<reference evidence="5 6" key="1">
    <citation type="submission" date="2018-08" db="EMBL/GenBank/DDBJ databases">
        <title>A genome reference for cultivated species of the human gut microbiota.</title>
        <authorList>
            <person name="Zou Y."/>
            <person name="Xue W."/>
            <person name="Luo G."/>
        </authorList>
    </citation>
    <scope>NUCLEOTIDE SEQUENCE [LARGE SCALE GENOMIC DNA]</scope>
    <source>
        <strain evidence="4 7">AF37-6AC</strain>
        <strain evidence="3 5">AM27-32LB</strain>
        <strain evidence="2 6">AM29-25AC</strain>
    </source>
</reference>
<dbReference type="InterPro" id="IPR001173">
    <property type="entry name" value="Glyco_trans_2-like"/>
</dbReference>
<organism evidence="2 6">
    <name type="scientific">Blautia obeum</name>
    <dbReference type="NCBI Taxonomy" id="40520"/>
    <lineage>
        <taxon>Bacteria</taxon>
        <taxon>Bacillati</taxon>
        <taxon>Bacillota</taxon>
        <taxon>Clostridia</taxon>
        <taxon>Lachnospirales</taxon>
        <taxon>Lachnospiraceae</taxon>
        <taxon>Blautia</taxon>
    </lineage>
</organism>
<dbReference type="Proteomes" id="UP000283928">
    <property type="component" value="Unassembled WGS sequence"/>
</dbReference>